<dbReference type="PANTHER" id="PTHR43633">
    <property type="entry name" value="ALCOHOL DEHYDROGENASE YQHD"/>
    <property type="match status" value="1"/>
</dbReference>
<evidence type="ECO:0000259" key="2">
    <source>
        <dbReference type="Pfam" id="PF00465"/>
    </source>
</evidence>
<proteinExistence type="predicted"/>
<reference evidence="4 5" key="1">
    <citation type="journal article" date="2017" name="ISME J.">
        <title>Grape pomace compost harbors organohalide-respiring Dehalogenimonas species with novel reductive dehalogenase genes.</title>
        <authorList>
            <person name="Yang Y."/>
            <person name="Higgins S.A."/>
            <person name="Yan J."/>
            <person name="Simsir B."/>
            <person name="Chourey K."/>
            <person name="Iyer R."/>
            <person name="Hettich R.L."/>
            <person name="Baldwin B."/>
            <person name="Ogles D.M."/>
            <person name="Loffler F.E."/>
        </authorList>
    </citation>
    <scope>NUCLEOTIDE SEQUENCE [LARGE SCALE GENOMIC DNA]</scope>
    <source>
        <strain evidence="4 5">GP</strain>
    </source>
</reference>
<evidence type="ECO:0000313" key="5">
    <source>
        <dbReference type="Proteomes" id="UP000235653"/>
    </source>
</evidence>
<keyword evidence="1" id="KW-0560">Oxidoreductase</keyword>
<dbReference type="Pfam" id="PF25137">
    <property type="entry name" value="ADH_Fe_C"/>
    <property type="match status" value="1"/>
</dbReference>
<name>A0A2P5P756_9CHLR</name>
<evidence type="ECO:0000259" key="3">
    <source>
        <dbReference type="Pfam" id="PF25137"/>
    </source>
</evidence>
<sequence length="380" mass="41046">MSVTEFNLPTRLIFGEGTFARLGDEAAKFGRRAMIVSGQKTMRRLGLLDKAADMLESAGLEVILFDKVEPNPRASTIDQGAAIARGEKIDVVIALGGGSAMDASKGVALASAGDKSIWHYITTRDNPPGKVPSLIMVPTVSASGSEVNSAAVITNWTTHQKSVVSRSSLLPKIAIVDPELTSSLPLAPTLAGGVDIFCHAVEPYITASHPEPLNDGWREAMLRTVVKYLPIVKADLRNREARRALAWASTMACSSFASLGGGDGSMTLHGIEHPLSGLYDIPHGEGLVALLPAWLADLSRERADRICLLGERVFGASDGQKAVEDWLKNIGMRLRLENLGVSKDRFSDLARLAKVSSPWIKNNPTPLEQEDIERIYRMAW</sequence>
<dbReference type="GO" id="GO:1990002">
    <property type="term" value="F:methylglyoxal reductase (NADPH) (acetol producing) activity"/>
    <property type="evidence" value="ECO:0007669"/>
    <property type="project" value="TreeGrafter"/>
</dbReference>
<dbReference type="SUPFAM" id="SSF56796">
    <property type="entry name" value="Dehydroquinate synthase-like"/>
    <property type="match status" value="1"/>
</dbReference>
<protein>
    <submittedName>
        <fullName evidence="4">Alcohol dehydrogenase</fullName>
    </submittedName>
</protein>
<comment type="caution">
    <text evidence="4">The sequence shown here is derived from an EMBL/GenBank/DDBJ whole genome shotgun (WGS) entry which is preliminary data.</text>
</comment>
<dbReference type="Gene3D" id="1.20.1090.10">
    <property type="entry name" value="Dehydroquinate synthase-like - alpha domain"/>
    <property type="match status" value="1"/>
</dbReference>
<feature type="domain" description="Alcohol dehydrogenase iron-type/glycerol dehydrogenase GldA" evidence="2">
    <location>
        <begin position="9"/>
        <end position="178"/>
    </location>
</feature>
<dbReference type="InterPro" id="IPR044731">
    <property type="entry name" value="BDH-like"/>
</dbReference>
<gene>
    <name evidence="4" type="ORF">JP09_004885</name>
</gene>
<evidence type="ECO:0000256" key="1">
    <source>
        <dbReference type="ARBA" id="ARBA00023002"/>
    </source>
</evidence>
<dbReference type="GO" id="GO:0008106">
    <property type="term" value="F:alcohol dehydrogenase (NADP+) activity"/>
    <property type="evidence" value="ECO:0007669"/>
    <property type="project" value="TreeGrafter"/>
</dbReference>
<dbReference type="FunFam" id="3.40.50.1970:FF:000003">
    <property type="entry name" value="Alcohol dehydrogenase, iron-containing"/>
    <property type="match status" value="1"/>
</dbReference>
<dbReference type="OrthoDB" id="9801156at2"/>
<dbReference type="GO" id="GO:1990362">
    <property type="term" value="F:butanol dehydrogenase (NAD+) activity"/>
    <property type="evidence" value="ECO:0007669"/>
    <property type="project" value="InterPro"/>
</dbReference>
<evidence type="ECO:0000313" key="4">
    <source>
        <dbReference type="EMBL" id="PPD58132.1"/>
    </source>
</evidence>
<dbReference type="Pfam" id="PF00465">
    <property type="entry name" value="Fe-ADH"/>
    <property type="match status" value="1"/>
</dbReference>
<dbReference type="Gene3D" id="3.40.50.1970">
    <property type="match status" value="1"/>
</dbReference>
<feature type="domain" description="Fe-containing alcohol dehydrogenase-like C-terminal" evidence="3">
    <location>
        <begin position="189"/>
        <end position="380"/>
    </location>
</feature>
<organism evidence="4 5">
    <name type="scientific">Dehalogenimonas etheniformans</name>
    <dbReference type="NCBI Taxonomy" id="1536648"/>
    <lineage>
        <taxon>Bacteria</taxon>
        <taxon>Bacillati</taxon>
        <taxon>Chloroflexota</taxon>
        <taxon>Dehalococcoidia</taxon>
        <taxon>Dehalococcoidales</taxon>
        <taxon>Dehalococcoidaceae</taxon>
        <taxon>Dehalogenimonas</taxon>
    </lineage>
</organism>
<dbReference type="GO" id="GO:0005829">
    <property type="term" value="C:cytosol"/>
    <property type="evidence" value="ECO:0007669"/>
    <property type="project" value="TreeGrafter"/>
</dbReference>
<dbReference type="InterPro" id="IPR018211">
    <property type="entry name" value="ADH_Fe_CS"/>
</dbReference>
<dbReference type="AlphaFoldDB" id="A0A2P5P756"/>
<dbReference type="InterPro" id="IPR001670">
    <property type="entry name" value="ADH_Fe/GldA"/>
</dbReference>
<dbReference type="CDD" id="cd08187">
    <property type="entry name" value="BDH"/>
    <property type="match status" value="1"/>
</dbReference>
<accession>A0A2P5P756</accession>
<dbReference type="PROSITE" id="PS00913">
    <property type="entry name" value="ADH_IRON_1"/>
    <property type="match status" value="1"/>
</dbReference>
<keyword evidence="5" id="KW-1185">Reference proteome</keyword>
<dbReference type="RefSeq" id="WP_102331141.1">
    <property type="nucleotide sequence ID" value="NZ_CP058566.2"/>
</dbReference>
<dbReference type="Proteomes" id="UP000235653">
    <property type="component" value="Unassembled WGS sequence"/>
</dbReference>
<dbReference type="InterPro" id="IPR056798">
    <property type="entry name" value="ADH_Fe_C"/>
</dbReference>
<dbReference type="EMBL" id="JQAN02000009">
    <property type="protein sequence ID" value="PPD58132.1"/>
    <property type="molecule type" value="Genomic_DNA"/>
</dbReference>
<dbReference type="GO" id="GO:0046872">
    <property type="term" value="F:metal ion binding"/>
    <property type="evidence" value="ECO:0007669"/>
    <property type="project" value="InterPro"/>
</dbReference>
<dbReference type="PANTHER" id="PTHR43633:SF1">
    <property type="entry name" value="ALCOHOL DEHYDROGENASE YQHD"/>
    <property type="match status" value="1"/>
</dbReference>